<gene>
    <name evidence="9" type="ORF">ASILVAE211_13295</name>
</gene>
<evidence type="ECO:0000313" key="10">
    <source>
        <dbReference type="Proteomes" id="UP000708298"/>
    </source>
</evidence>
<dbReference type="GO" id="GO:0005886">
    <property type="term" value="C:plasma membrane"/>
    <property type="evidence" value="ECO:0007669"/>
    <property type="project" value="UniProtKB-SubCell"/>
</dbReference>
<feature type="transmembrane region" description="Helical" evidence="7">
    <location>
        <begin position="83"/>
        <end position="102"/>
    </location>
</feature>
<keyword evidence="2" id="KW-0813">Transport</keyword>
<feature type="transmembrane region" description="Helical" evidence="7">
    <location>
        <begin position="51"/>
        <end position="71"/>
    </location>
</feature>
<feature type="transmembrane region" description="Helical" evidence="7">
    <location>
        <begin position="12"/>
        <end position="31"/>
    </location>
</feature>
<keyword evidence="6 7" id="KW-0472">Membrane</keyword>
<feature type="transmembrane region" description="Helical" evidence="7">
    <location>
        <begin position="342"/>
        <end position="362"/>
    </location>
</feature>
<evidence type="ECO:0000259" key="8">
    <source>
        <dbReference type="PROSITE" id="PS50850"/>
    </source>
</evidence>
<reference evidence="9" key="2">
    <citation type="submission" date="2021-01" db="EMBL/GenBank/DDBJ databases">
        <authorList>
            <person name="Mieszkin S."/>
            <person name="Pouder E."/>
            <person name="Alain K."/>
        </authorList>
    </citation>
    <scope>NUCLEOTIDE SEQUENCE</scope>
    <source>
        <strain evidence="9">HW T2.11</strain>
    </source>
</reference>
<evidence type="ECO:0000256" key="7">
    <source>
        <dbReference type="SAM" id="Phobius"/>
    </source>
</evidence>
<dbReference type="SUPFAM" id="SSF103473">
    <property type="entry name" value="MFS general substrate transporter"/>
    <property type="match status" value="1"/>
</dbReference>
<dbReference type="InterPro" id="IPR020846">
    <property type="entry name" value="MFS_dom"/>
</dbReference>
<dbReference type="GO" id="GO:0022857">
    <property type="term" value="F:transmembrane transporter activity"/>
    <property type="evidence" value="ECO:0007669"/>
    <property type="project" value="InterPro"/>
</dbReference>
<feature type="transmembrane region" description="Helical" evidence="7">
    <location>
        <begin position="278"/>
        <end position="296"/>
    </location>
</feature>
<feature type="transmembrane region" description="Helical" evidence="7">
    <location>
        <begin position="374"/>
        <end position="391"/>
    </location>
</feature>
<evidence type="ECO:0000313" key="9">
    <source>
        <dbReference type="EMBL" id="MCB8876161.1"/>
    </source>
</evidence>
<dbReference type="PANTHER" id="PTHR23517">
    <property type="entry name" value="RESISTANCE PROTEIN MDTM, PUTATIVE-RELATED-RELATED"/>
    <property type="match status" value="1"/>
</dbReference>
<keyword evidence="3" id="KW-1003">Cell membrane</keyword>
<keyword evidence="5 7" id="KW-1133">Transmembrane helix</keyword>
<keyword evidence="10" id="KW-1185">Reference proteome</keyword>
<feature type="transmembrane region" description="Helical" evidence="7">
    <location>
        <begin position="142"/>
        <end position="163"/>
    </location>
</feature>
<dbReference type="InterPro" id="IPR011701">
    <property type="entry name" value="MFS"/>
</dbReference>
<protein>
    <submittedName>
        <fullName evidence="9">MFS transporter</fullName>
    </submittedName>
</protein>
<evidence type="ECO:0000256" key="3">
    <source>
        <dbReference type="ARBA" id="ARBA00022475"/>
    </source>
</evidence>
<keyword evidence="4 7" id="KW-0812">Transmembrane</keyword>
<sequence length="407" mass="42358">MTHHPMPARHPLAKRIALITYVVTSWGFFAASSAPTPLYSLYRKAWDFSPAALTLVFGIYALALLAALLVTGSLSDHLGRRPVMLGSLALEAVAMLVFAEASDLRMLIAARLLQGLASGAAASVVPAAVLDVGHSRAPLLNSLTPVLGMGCGALGTSFLVTYAPFPLRLIFILLLLLFLLLAAIVAWLPETISRRAGALASLVPSIRIPRAAHRIMVRVAPANIAAWALGGFYLSLGPSLAAMVTGSHSVILGGTVVFTLTAGATLAILLFRTMTPAVTLLLGSGALAVGLAITLLGVHAALTGILIAGTFCSGMGLGLVFQSALRSVLPQAEAHERAGLMAAYFVMSYLAFSIPAMLAGTLVRHLGLETVTDAYAGSLILLAGITAAASWQSMRQPANVKVHSTRR</sequence>
<dbReference type="PROSITE" id="PS50850">
    <property type="entry name" value="MFS"/>
    <property type="match status" value="1"/>
</dbReference>
<dbReference type="PANTHER" id="PTHR23517:SF13">
    <property type="entry name" value="MAJOR FACILITATOR SUPERFAMILY MFS_1"/>
    <property type="match status" value="1"/>
</dbReference>
<comment type="caution">
    <text evidence="9">The sequence shown here is derived from an EMBL/GenBank/DDBJ whole genome shotgun (WGS) entry which is preliminary data.</text>
</comment>
<accession>A0A963YSG5</accession>
<evidence type="ECO:0000256" key="5">
    <source>
        <dbReference type="ARBA" id="ARBA00022989"/>
    </source>
</evidence>
<feature type="transmembrane region" description="Helical" evidence="7">
    <location>
        <begin position="248"/>
        <end position="271"/>
    </location>
</feature>
<feature type="transmembrane region" description="Helical" evidence="7">
    <location>
        <begin position="215"/>
        <end position="236"/>
    </location>
</feature>
<dbReference type="InterPro" id="IPR050171">
    <property type="entry name" value="MFS_Transporters"/>
</dbReference>
<dbReference type="EMBL" id="JAESVB010000005">
    <property type="protein sequence ID" value="MCB8876161.1"/>
    <property type="molecule type" value="Genomic_DNA"/>
</dbReference>
<evidence type="ECO:0000256" key="2">
    <source>
        <dbReference type="ARBA" id="ARBA00022448"/>
    </source>
</evidence>
<dbReference type="RefSeq" id="WP_227321819.1">
    <property type="nucleotide sequence ID" value="NZ_JAESVB010000005.1"/>
</dbReference>
<feature type="domain" description="Major facilitator superfamily (MFS) profile" evidence="8">
    <location>
        <begin position="13"/>
        <end position="407"/>
    </location>
</feature>
<dbReference type="Gene3D" id="1.20.1250.20">
    <property type="entry name" value="MFS general substrate transporter like domains"/>
    <property type="match status" value="1"/>
</dbReference>
<reference evidence="9" key="1">
    <citation type="journal article" date="2021" name="Microorganisms">
        <title>Acidisoma silvae sp. nov. and Acidisomacellulosilytica sp. nov., Two Acidophilic Bacteria Isolated from Decaying Wood, Hydrolyzing Cellulose and Producing Poly-3-hydroxybutyrate.</title>
        <authorList>
            <person name="Mieszkin S."/>
            <person name="Pouder E."/>
            <person name="Uroz S."/>
            <person name="Simon-Colin C."/>
            <person name="Alain K."/>
        </authorList>
    </citation>
    <scope>NUCLEOTIDE SEQUENCE</scope>
    <source>
        <strain evidence="9">HW T2.11</strain>
    </source>
</reference>
<organism evidence="9 10">
    <name type="scientific">Acidisoma silvae</name>
    <dbReference type="NCBI Taxonomy" id="2802396"/>
    <lineage>
        <taxon>Bacteria</taxon>
        <taxon>Pseudomonadati</taxon>
        <taxon>Pseudomonadota</taxon>
        <taxon>Alphaproteobacteria</taxon>
        <taxon>Acetobacterales</taxon>
        <taxon>Acidocellaceae</taxon>
        <taxon>Acidisoma</taxon>
    </lineage>
</organism>
<dbReference type="AlphaFoldDB" id="A0A963YSG5"/>
<evidence type="ECO:0000256" key="4">
    <source>
        <dbReference type="ARBA" id="ARBA00022692"/>
    </source>
</evidence>
<feature type="transmembrane region" description="Helical" evidence="7">
    <location>
        <begin position="302"/>
        <end position="321"/>
    </location>
</feature>
<feature type="transmembrane region" description="Helical" evidence="7">
    <location>
        <begin position="169"/>
        <end position="188"/>
    </location>
</feature>
<comment type="subcellular location">
    <subcellularLocation>
        <location evidence="1">Cell membrane</location>
        <topology evidence="1">Multi-pass membrane protein</topology>
    </subcellularLocation>
</comment>
<dbReference type="Proteomes" id="UP000708298">
    <property type="component" value="Unassembled WGS sequence"/>
</dbReference>
<evidence type="ECO:0000256" key="1">
    <source>
        <dbReference type="ARBA" id="ARBA00004651"/>
    </source>
</evidence>
<evidence type="ECO:0000256" key="6">
    <source>
        <dbReference type="ARBA" id="ARBA00023136"/>
    </source>
</evidence>
<dbReference type="InterPro" id="IPR036259">
    <property type="entry name" value="MFS_trans_sf"/>
</dbReference>
<feature type="transmembrane region" description="Helical" evidence="7">
    <location>
        <begin position="108"/>
        <end position="130"/>
    </location>
</feature>
<proteinExistence type="predicted"/>
<dbReference type="Pfam" id="PF07690">
    <property type="entry name" value="MFS_1"/>
    <property type="match status" value="1"/>
</dbReference>
<name>A0A963YSG5_9PROT</name>